<keyword evidence="3" id="KW-1185">Reference proteome</keyword>
<dbReference type="Proteomes" id="UP000193498">
    <property type="component" value="Unassembled WGS sequence"/>
</dbReference>
<accession>A0A1Y1XGB2</accession>
<proteinExistence type="predicted"/>
<evidence type="ECO:0000313" key="2">
    <source>
        <dbReference type="EMBL" id="ORX84414.1"/>
    </source>
</evidence>
<dbReference type="AlphaFoldDB" id="A0A1Y1XGB2"/>
<feature type="signal peptide" evidence="1">
    <location>
        <begin position="1"/>
        <end position="20"/>
    </location>
</feature>
<sequence length="102" mass="11260">MRFLLFFFLALILGTSLLSAQEVAQTMPIAKPDTRSFPRRVITRLGTAAALTAQSFLKGLNRHIAGDGKFNGKLHGEGRGSLYKLKGNIKWDGFVKSKFGVY</sequence>
<protein>
    <submittedName>
        <fullName evidence="2">Uncharacterized protein</fullName>
    </submittedName>
</protein>
<feature type="chain" id="PRO_5010986036" evidence="1">
    <location>
        <begin position="21"/>
        <end position="102"/>
    </location>
</feature>
<keyword evidence="1" id="KW-0732">Signal</keyword>
<evidence type="ECO:0000256" key="1">
    <source>
        <dbReference type="SAM" id="SignalP"/>
    </source>
</evidence>
<dbReference type="EMBL" id="MCFE01000612">
    <property type="protein sequence ID" value="ORX84414.1"/>
    <property type="molecule type" value="Genomic_DNA"/>
</dbReference>
<name>A0A1Y1XGB2_9FUNG</name>
<reference evidence="2 3" key="1">
    <citation type="submission" date="2016-07" db="EMBL/GenBank/DDBJ databases">
        <title>Pervasive Adenine N6-methylation of Active Genes in Fungi.</title>
        <authorList>
            <consortium name="DOE Joint Genome Institute"/>
            <person name="Mondo S.J."/>
            <person name="Dannebaum R.O."/>
            <person name="Kuo R.C."/>
            <person name="Labutti K."/>
            <person name="Haridas S."/>
            <person name="Kuo A."/>
            <person name="Salamov A."/>
            <person name="Ahrendt S.R."/>
            <person name="Lipzen A."/>
            <person name="Sullivan W."/>
            <person name="Andreopoulos W.B."/>
            <person name="Clum A."/>
            <person name="Lindquist E."/>
            <person name="Daum C."/>
            <person name="Ramamoorthy G.K."/>
            <person name="Gryganskyi A."/>
            <person name="Culley D."/>
            <person name="Magnuson J.K."/>
            <person name="James T.Y."/>
            <person name="O'Malley M.A."/>
            <person name="Stajich J.E."/>
            <person name="Spatafora J.W."/>
            <person name="Visel A."/>
            <person name="Grigoriev I.V."/>
        </authorList>
    </citation>
    <scope>NUCLEOTIDE SEQUENCE [LARGE SCALE GENOMIC DNA]</scope>
    <source>
        <strain evidence="2 3">CBS 931.73</strain>
    </source>
</reference>
<gene>
    <name evidence="2" type="ORF">K493DRAFT_360712</name>
</gene>
<dbReference type="InParanoid" id="A0A1Y1XGB2"/>
<comment type="caution">
    <text evidence="2">The sequence shown here is derived from an EMBL/GenBank/DDBJ whole genome shotgun (WGS) entry which is preliminary data.</text>
</comment>
<evidence type="ECO:0000313" key="3">
    <source>
        <dbReference type="Proteomes" id="UP000193498"/>
    </source>
</evidence>
<organism evidence="2 3">
    <name type="scientific">Basidiobolus meristosporus CBS 931.73</name>
    <dbReference type="NCBI Taxonomy" id="1314790"/>
    <lineage>
        <taxon>Eukaryota</taxon>
        <taxon>Fungi</taxon>
        <taxon>Fungi incertae sedis</taxon>
        <taxon>Zoopagomycota</taxon>
        <taxon>Entomophthoromycotina</taxon>
        <taxon>Basidiobolomycetes</taxon>
        <taxon>Basidiobolales</taxon>
        <taxon>Basidiobolaceae</taxon>
        <taxon>Basidiobolus</taxon>
    </lineage>
</organism>